<dbReference type="Pfam" id="PF18146">
    <property type="entry name" value="CinA_KH"/>
    <property type="match status" value="1"/>
</dbReference>
<evidence type="ECO:0000313" key="6">
    <source>
        <dbReference type="Proteomes" id="UP000283426"/>
    </source>
</evidence>
<dbReference type="EMBL" id="JAQMRD010000010">
    <property type="protein sequence ID" value="MDB9223194.1"/>
    <property type="molecule type" value="Genomic_DNA"/>
</dbReference>
<dbReference type="InterPro" id="IPR050101">
    <property type="entry name" value="CinA"/>
</dbReference>
<dbReference type="OMA" id="TAPGMIW"/>
<dbReference type="NCBIfam" id="TIGR00200">
    <property type="entry name" value="cinA_nterm"/>
    <property type="match status" value="1"/>
</dbReference>
<dbReference type="PANTHER" id="PTHR13939:SF0">
    <property type="entry name" value="NMN AMIDOHYDROLASE-LIKE PROTEIN YFAY"/>
    <property type="match status" value="1"/>
</dbReference>
<dbReference type="PIRSF" id="PIRSF006728">
    <property type="entry name" value="CinA"/>
    <property type="match status" value="1"/>
</dbReference>
<gene>
    <name evidence="4" type="ORF">DWW24_05485</name>
    <name evidence="5" type="ORF">DXA53_09280</name>
    <name evidence="3" type="ORF">PN645_09270</name>
</gene>
<dbReference type="SUPFAM" id="SSF53218">
    <property type="entry name" value="Molybdenum cofactor biosynthesis proteins"/>
    <property type="match status" value="1"/>
</dbReference>
<evidence type="ECO:0000256" key="1">
    <source>
        <dbReference type="HAMAP-Rule" id="MF_00226"/>
    </source>
</evidence>
<dbReference type="Gene3D" id="3.90.950.20">
    <property type="entry name" value="CinA-like"/>
    <property type="match status" value="1"/>
</dbReference>
<evidence type="ECO:0000313" key="5">
    <source>
        <dbReference type="EMBL" id="RGY06695.1"/>
    </source>
</evidence>
<dbReference type="InterPro" id="IPR036425">
    <property type="entry name" value="MoaB/Mog-like_dom_sf"/>
</dbReference>
<protein>
    <recommendedName>
        <fullName evidence="1">CinA-like protein</fullName>
    </recommendedName>
</protein>
<dbReference type="InterPro" id="IPR001453">
    <property type="entry name" value="MoaB/Mog_dom"/>
</dbReference>
<comment type="caution">
    <text evidence="5">The sequence shown here is derived from an EMBL/GenBank/DDBJ whole genome shotgun (WGS) entry which is preliminary data.</text>
</comment>
<dbReference type="EMBL" id="QSCO01000011">
    <property type="protein sequence ID" value="RGY06695.1"/>
    <property type="molecule type" value="Genomic_DNA"/>
</dbReference>
<dbReference type="Proteomes" id="UP001212263">
    <property type="component" value="Unassembled WGS sequence"/>
</dbReference>
<proteinExistence type="inferred from homology"/>
<evidence type="ECO:0000313" key="7">
    <source>
        <dbReference type="Proteomes" id="UP000284434"/>
    </source>
</evidence>
<dbReference type="EMBL" id="QRYW01000009">
    <property type="protein sequence ID" value="RGV28450.1"/>
    <property type="molecule type" value="Genomic_DNA"/>
</dbReference>
<dbReference type="Gene3D" id="3.40.980.10">
    <property type="entry name" value="MoaB/Mog-like domain"/>
    <property type="match status" value="1"/>
</dbReference>
<dbReference type="AlphaFoldDB" id="A0A1Y3Y0P9"/>
<dbReference type="SMART" id="SM00852">
    <property type="entry name" value="MoCF_biosynth"/>
    <property type="match status" value="1"/>
</dbReference>
<feature type="domain" description="MoaB/Mog" evidence="2">
    <location>
        <begin position="4"/>
        <end position="171"/>
    </location>
</feature>
<dbReference type="RefSeq" id="WP_013610869.1">
    <property type="nucleotide sequence ID" value="NZ_BAABYK010000001.1"/>
</dbReference>
<dbReference type="InterPro" id="IPR008135">
    <property type="entry name" value="Competence-induced_CinA"/>
</dbReference>
<accession>A0A1Y3Y0P9</accession>
<dbReference type="NCBIfam" id="TIGR00199">
    <property type="entry name" value="PncC_domain"/>
    <property type="match status" value="1"/>
</dbReference>
<name>A0A1Y3Y0P9_9BACT</name>
<dbReference type="SUPFAM" id="SSF142433">
    <property type="entry name" value="CinA-like"/>
    <property type="match status" value="1"/>
</dbReference>
<dbReference type="Pfam" id="PF00994">
    <property type="entry name" value="MoCF_biosynth"/>
    <property type="match status" value="1"/>
</dbReference>
<dbReference type="PANTHER" id="PTHR13939">
    <property type="entry name" value="NICOTINAMIDE-NUCLEOTIDE AMIDOHYDROLASE PNCC"/>
    <property type="match status" value="1"/>
</dbReference>
<dbReference type="CDD" id="cd00885">
    <property type="entry name" value="cinA"/>
    <property type="match status" value="1"/>
</dbReference>
<dbReference type="Proteomes" id="UP000284434">
    <property type="component" value="Unassembled WGS sequence"/>
</dbReference>
<dbReference type="Proteomes" id="UP000283426">
    <property type="component" value="Unassembled WGS sequence"/>
</dbReference>
<reference evidence="6 7" key="1">
    <citation type="submission" date="2018-08" db="EMBL/GenBank/DDBJ databases">
        <title>A genome reference for cultivated species of the human gut microbiota.</title>
        <authorList>
            <person name="Zou Y."/>
            <person name="Xue W."/>
            <person name="Luo G."/>
        </authorList>
    </citation>
    <scope>NUCLEOTIDE SEQUENCE [LARGE SCALE GENOMIC DNA]</scope>
    <source>
        <strain evidence="4 6">AF14-6AC</strain>
        <strain evidence="5 7">OF03-11</strain>
    </source>
</reference>
<dbReference type="NCBIfam" id="NF001813">
    <property type="entry name" value="PRK00549.1"/>
    <property type="match status" value="1"/>
</dbReference>
<dbReference type="InterPro" id="IPR036653">
    <property type="entry name" value="CinA-like_C"/>
</dbReference>
<dbReference type="InterPro" id="IPR008136">
    <property type="entry name" value="CinA_C"/>
</dbReference>
<dbReference type="GeneID" id="61273784"/>
<dbReference type="Pfam" id="PF02464">
    <property type="entry name" value="CinA"/>
    <property type="match status" value="1"/>
</dbReference>
<organism evidence="5 7">
    <name type="scientific">Odoribacter splanchnicus</name>
    <dbReference type="NCBI Taxonomy" id="28118"/>
    <lineage>
        <taxon>Bacteria</taxon>
        <taxon>Pseudomonadati</taxon>
        <taxon>Bacteroidota</taxon>
        <taxon>Bacteroidia</taxon>
        <taxon>Bacteroidales</taxon>
        <taxon>Odoribacteraceae</taxon>
        <taxon>Odoribacter</taxon>
    </lineage>
</organism>
<evidence type="ECO:0000313" key="3">
    <source>
        <dbReference type="EMBL" id="MDB9223194.1"/>
    </source>
</evidence>
<reference evidence="3" key="2">
    <citation type="submission" date="2023-01" db="EMBL/GenBank/DDBJ databases">
        <title>Human gut microbiome strain richness.</title>
        <authorList>
            <person name="Chen-Liaw A."/>
        </authorList>
    </citation>
    <scope>NUCLEOTIDE SEQUENCE</scope>
    <source>
        <strain evidence="3">RTP21484st1_B7_RTP21484_190118</strain>
    </source>
</reference>
<dbReference type="InterPro" id="IPR041424">
    <property type="entry name" value="CinA_KH"/>
</dbReference>
<sequence length="411" mass="45522">MKAIIITIGDEILMGQILDTNSQYIARSLTDMGVEITEILSIPDKRDEIYETVEYAMSEADLIIVTGGLGPTKDDVTKKVLAEYFGSQLKMNEEVFARLEEMLKRRGLTMNEGNRSQALLPDNCRILRNDKGTASGMWFEKGWKSLISLPGVPFEMEHLIDTSVMPELKKKYPHLQLEYRMLKVYDVPESQLAQMLENWEDALKEGLKLAYLPSPGLVRLRITAKGESVKHLDECYESLKEVLKDVRYAEGDDVLEKQLGELLRNKKVTMATAESCTGGYIAHLITSIAGSSDYFKGSVVSYANEVKVNVLGVNAADLEREGAVSEAVVLQMAEGVRKITGADYAVSTSGVAGPGGGTPEKPVGTVWIGVATPRKSYAKLFTFSFTRERNIAKAASKAMEMLLEEVRENEK</sequence>
<evidence type="ECO:0000259" key="2">
    <source>
        <dbReference type="SMART" id="SM00852"/>
    </source>
</evidence>
<dbReference type="HAMAP" id="MF_00226_B">
    <property type="entry name" value="CinA_B"/>
    <property type="match status" value="1"/>
</dbReference>
<evidence type="ECO:0000313" key="4">
    <source>
        <dbReference type="EMBL" id="RGV28450.1"/>
    </source>
</evidence>
<dbReference type="NCBIfam" id="TIGR00177">
    <property type="entry name" value="molyb_syn"/>
    <property type="match status" value="1"/>
</dbReference>
<comment type="similarity">
    <text evidence="1">Belongs to the CinA family.</text>
</comment>